<keyword evidence="11 15" id="KW-0648">Protein biosynthesis</keyword>
<dbReference type="PANTHER" id="PTHR42780">
    <property type="entry name" value="SOLEUCYL-TRNA SYNTHETASE"/>
    <property type="match status" value="1"/>
</dbReference>
<dbReference type="Pfam" id="PF19302">
    <property type="entry name" value="DUF5915"/>
    <property type="match status" value="1"/>
</dbReference>
<dbReference type="PRINTS" id="PR00984">
    <property type="entry name" value="TRNASYNTHILE"/>
</dbReference>
<dbReference type="GO" id="GO:0008270">
    <property type="term" value="F:zinc ion binding"/>
    <property type="evidence" value="ECO:0007669"/>
    <property type="project" value="UniProtKB-UniRule"/>
</dbReference>
<evidence type="ECO:0000256" key="5">
    <source>
        <dbReference type="ARBA" id="ARBA00022490"/>
    </source>
</evidence>
<feature type="domain" description="Aminoacyl-tRNA synthetase class Ia" evidence="16">
    <location>
        <begin position="50"/>
        <end position="737"/>
    </location>
</feature>
<keyword evidence="7 15" id="KW-0479">Metal-binding</keyword>
<dbReference type="Gene3D" id="1.10.730.10">
    <property type="entry name" value="Isoleucyl-tRNA Synthetase, Domain 1"/>
    <property type="match status" value="1"/>
</dbReference>
<evidence type="ECO:0000313" key="18">
    <source>
        <dbReference type="EMBL" id="PZX57840.1"/>
    </source>
</evidence>
<evidence type="ECO:0000256" key="8">
    <source>
        <dbReference type="ARBA" id="ARBA00022741"/>
    </source>
</evidence>
<evidence type="ECO:0000313" key="19">
    <source>
        <dbReference type="Proteomes" id="UP000248882"/>
    </source>
</evidence>
<dbReference type="Pfam" id="PF00133">
    <property type="entry name" value="tRNA-synt_1"/>
    <property type="match status" value="1"/>
</dbReference>
<dbReference type="HAMAP" id="MF_02003">
    <property type="entry name" value="Ile_tRNA_synth_type2"/>
    <property type="match status" value="1"/>
</dbReference>
<proteinExistence type="inferred from homology"/>
<evidence type="ECO:0000256" key="11">
    <source>
        <dbReference type="ARBA" id="ARBA00022917"/>
    </source>
</evidence>
<evidence type="ECO:0000256" key="14">
    <source>
        <dbReference type="ARBA" id="ARBA00048359"/>
    </source>
</evidence>
<feature type="short sequence motif" description="'KMSKS' region" evidence="15">
    <location>
        <begin position="702"/>
        <end position="706"/>
    </location>
</feature>
<evidence type="ECO:0000256" key="2">
    <source>
        <dbReference type="ARBA" id="ARBA00004496"/>
    </source>
</evidence>
<dbReference type="GO" id="GO:0005524">
    <property type="term" value="F:ATP binding"/>
    <property type="evidence" value="ECO:0007669"/>
    <property type="project" value="UniProtKB-UniRule"/>
</dbReference>
<dbReference type="InterPro" id="IPR014729">
    <property type="entry name" value="Rossmann-like_a/b/a_fold"/>
</dbReference>
<dbReference type="Gene3D" id="3.90.740.10">
    <property type="entry name" value="Valyl/Leucyl/Isoleucyl-tRNA synthetase, editing domain"/>
    <property type="match status" value="1"/>
</dbReference>
<evidence type="ECO:0000259" key="17">
    <source>
        <dbReference type="Pfam" id="PF08264"/>
    </source>
</evidence>
<protein>
    <recommendedName>
        <fullName evidence="15">Isoleucine--tRNA ligase</fullName>
        <ecNumber evidence="15">6.1.1.5</ecNumber>
    </recommendedName>
    <alternativeName>
        <fullName evidence="15">Isoleucyl-tRNA synthetase</fullName>
        <shortName evidence="15">IleRS</shortName>
    </alternativeName>
</protein>
<dbReference type="GO" id="GO:0006428">
    <property type="term" value="P:isoleucyl-tRNA aminoacylation"/>
    <property type="evidence" value="ECO:0007669"/>
    <property type="project" value="UniProtKB-UniRule"/>
</dbReference>
<name>A0A2W7RHJ5_9BACT</name>
<evidence type="ECO:0000256" key="1">
    <source>
        <dbReference type="ARBA" id="ARBA00001947"/>
    </source>
</evidence>
<evidence type="ECO:0000256" key="12">
    <source>
        <dbReference type="ARBA" id="ARBA00023146"/>
    </source>
</evidence>
<dbReference type="GO" id="GO:0004822">
    <property type="term" value="F:isoleucine-tRNA ligase activity"/>
    <property type="evidence" value="ECO:0007669"/>
    <property type="project" value="UniProtKB-UniRule"/>
</dbReference>
<comment type="domain">
    <text evidence="15">IleRS has two distinct active sites: one for aminoacylation and one for editing. The misactivated valine is translocated from the active site to the editing site, which sterically excludes the correctly activated isoleucine. The single editing site contains two valyl binding pockets, one specific for each substrate (Val-AMP or Val-tRNA(Ile)).</text>
</comment>
<dbReference type="Proteomes" id="UP000248882">
    <property type="component" value="Unassembled WGS sequence"/>
</dbReference>
<dbReference type="InterPro" id="IPR013155">
    <property type="entry name" value="M/V/L/I-tRNA-synth_anticd-bd"/>
</dbReference>
<evidence type="ECO:0000256" key="3">
    <source>
        <dbReference type="ARBA" id="ARBA00007078"/>
    </source>
</evidence>
<dbReference type="InterPro" id="IPR009080">
    <property type="entry name" value="tRNAsynth_Ia_anticodon-bd"/>
</dbReference>
<dbReference type="FunFam" id="3.40.50.620:FF:000075">
    <property type="entry name" value="Isoleucine--tRNA ligase"/>
    <property type="match status" value="1"/>
</dbReference>
<evidence type="ECO:0000256" key="13">
    <source>
        <dbReference type="ARBA" id="ARBA00025217"/>
    </source>
</evidence>
<dbReference type="InterPro" id="IPR002300">
    <property type="entry name" value="aa-tRNA-synth_Ia"/>
</dbReference>
<comment type="subcellular location">
    <subcellularLocation>
        <location evidence="2 15">Cytoplasm</location>
    </subcellularLocation>
</comment>
<feature type="domain" description="Methionyl/Valyl/Leucyl/Isoleucyl-tRNA synthetase anticodon-binding" evidence="17">
    <location>
        <begin position="790"/>
        <end position="941"/>
    </location>
</feature>
<keyword evidence="8 15" id="KW-0547">Nucleotide-binding</keyword>
<dbReference type="CDD" id="cd07961">
    <property type="entry name" value="Anticodon_Ia_Ile_ABEc"/>
    <property type="match status" value="1"/>
</dbReference>
<accession>A0A2W7RHJ5</accession>
<dbReference type="InterPro" id="IPR002301">
    <property type="entry name" value="Ile-tRNA-ligase"/>
</dbReference>
<dbReference type="GO" id="GO:0002161">
    <property type="term" value="F:aminoacyl-tRNA deacylase activity"/>
    <property type="evidence" value="ECO:0007669"/>
    <property type="project" value="InterPro"/>
</dbReference>
<dbReference type="Gene3D" id="3.40.50.620">
    <property type="entry name" value="HUPs"/>
    <property type="match status" value="2"/>
</dbReference>
<gene>
    <name evidence="15" type="primary">ileS</name>
    <name evidence="18" type="ORF">LV85_00022</name>
</gene>
<dbReference type="EMBL" id="QKZT01000001">
    <property type="protein sequence ID" value="PZX57840.1"/>
    <property type="molecule type" value="Genomic_DNA"/>
</dbReference>
<dbReference type="GO" id="GO:0005737">
    <property type="term" value="C:cytoplasm"/>
    <property type="evidence" value="ECO:0007669"/>
    <property type="project" value="UniProtKB-SubCell"/>
</dbReference>
<feature type="short sequence motif" description="'HIGH' region" evidence="15">
    <location>
        <begin position="80"/>
        <end position="90"/>
    </location>
</feature>
<dbReference type="Pfam" id="PF08264">
    <property type="entry name" value="Anticodon_1"/>
    <property type="match status" value="1"/>
</dbReference>
<dbReference type="GO" id="GO:0000049">
    <property type="term" value="F:tRNA binding"/>
    <property type="evidence" value="ECO:0007669"/>
    <property type="project" value="InterPro"/>
</dbReference>
<comment type="cofactor">
    <cofactor evidence="1 15">
        <name>Zn(2+)</name>
        <dbReference type="ChEBI" id="CHEBI:29105"/>
    </cofactor>
</comment>
<keyword evidence="19" id="KW-1185">Reference proteome</keyword>
<evidence type="ECO:0000256" key="7">
    <source>
        <dbReference type="ARBA" id="ARBA00022723"/>
    </source>
</evidence>
<dbReference type="CDD" id="cd00818">
    <property type="entry name" value="IleRS_core"/>
    <property type="match status" value="1"/>
</dbReference>
<evidence type="ECO:0000256" key="4">
    <source>
        <dbReference type="ARBA" id="ARBA00011245"/>
    </source>
</evidence>
<dbReference type="InterPro" id="IPR009008">
    <property type="entry name" value="Val/Leu/Ile-tRNA-synth_edit"/>
</dbReference>
<comment type="caution">
    <text evidence="18">The sequence shown here is derived from an EMBL/GenBank/DDBJ whole genome shotgun (WGS) entry which is preliminary data.</text>
</comment>
<comment type="similarity">
    <text evidence="3 15">Belongs to the class-I aminoacyl-tRNA synthetase family. IleS type 2 subfamily.</text>
</comment>
<reference evidence="18 19" key="1">
    <citation type="submission" date="2018-06" db="EMBL/GenBank/DDBJ databases">
        <title>Genomic Encyclopedia of Archaeal and Bacterial Type Strains, Phase II (KMG-II): from individual species to whole genera.</title>
        <authorList>
            <person name="Goeker M."/>
        </authorList>
    </citation>
    <scope>NUCLEOTIDE SEQUENCE [LARGE SCALE GENOMIC DNA]</scope>
    <source>
        <strain evidence="18 19">DSM 19830</strain>
    </source>
</reference>
<comment type="function">
    <text evidence="13 15">Catalyzes the attachment of isoleucine to tRNA(Ile). As IleRS can inadvertently accommodate and process structurally similar amino acids such as valine, to avoid such errors it has two additional distinct tRNA(Ile)-dependent editing activities. One activity is designated as 'pretransfer' editing and involves the hydrolysis of activated Val-AMP. The other activity is designated 'posttransfer' editing and involves deacylation of mischarged Val-tRNA(Ile).</text>
</comment>
<dbReference type="InterPro" id="IPR023586">
    <property type="entry name" value="Ile-tRNA-ligase_type2"/>
</dbReference>
<keyword evidence="9 15" id="KW-0862">Zinc</keyword>
<evidence type="ECO:0000256" key="10">
    <source>
        <dbReference type="ARBA" id="ARBA00022840"/>
    </source>
</evidence>
<dbReference type="SUPFAM" id="SSF50677">
    <property type="entry name" value="ValRS/IleRS/LeuRS editing domain"/>
    <property type="match status" value="1"/>
</dbReference>
<comment type="subunit">
    <text evidence="4 15">Monomer.</text>
</comment>
<evidence type="ECO:0000256" key="15">
    <source>
        <dbReference type="HAMAP-Rule" id="MF_02003"/>
    </source>
</evidence>
<organism evidence="18 19">
    <name type="scientific">Algoriphagus chordae</name>
    <dbReference type="NCBI Taxonomy" id="237019"/>
    <lineage>
        <taxon>Bacteria</taxon>
        <taxon>Pseudomonadati</taxon>
        <taxon>Bacteroidota</taxon>
        <taxon>Cytophagia</taxon>
        <taxon>Cytophagales</taxon>
        <taxon>Cyclobacteriaceae</taxon>
        <taxon>Algoriphagus</taxon>
    </lineage>
</organism>
<dbReference type="FunFam" id="3.40.50.620:FF:000063">
    <property type="entry name" value="Isoleucine--tRNA ligase"/>
    <property type="match status" value="1"/>
</dbReference>
<dbReference type="InterPro" id="IPR033709">
    <property type="entry name" value="Anticodon_Ile_ABEc"/>
</dbReference>
<feature type="binding site" evidence="15">
    <location>
        <position position="705"/>
    </location>
    <ligand>
        <name>ATP</name>
        <dbReference type="ChEBI" id="CHEBI:30616"/>
    </ligand>
</feature>
<keyword evidence="6 15" id="KW-0436">Ligase</keyword>
<keyword evidence="10 15" id="KW-0067">ATP-binding</keyword>
<dbReference type="EC" id="6.1.1.5" evidence="15"/>
<sequence length="1155" mass="131581">MDTADSPAPAFSDGDRSKKLIITYLPLRKDTVKTYQEFKQVDYPEIGESVLKYWKENQIFEQSVANRDGAETFTFFEGPPSANGTPGIHHVMARTLKDIFCRYKTLQGFQVKRKGGWDTHGLPVELQVEKELGITKEDIGKKISVEEYNQKCRETVMRFKNEWDDLTEKIGYWVDLDDPYITFEPNYIESVWSLLKKLYEKDLIYKGYTIQPYSPAAGTGLSSHELNQPGTYKDVKDTSITAQFKLKGEENTYILAWTTTPWTLPANSALAIGDNLDYVKVNTFNPYTYDACTVILAKARINAYLNPKAAELKLEDYKGGDKLIPFEVIEEFKGKDMLGWEYEQLFPIAGLALAHPAFTIVSGDYVTTEDGTGIVHLAKAFGADDFRTLAQNNVPGVFVQDEQGKDIPIVDKQGKFITMVGEYLVDKVAEHAITAHKEYGVDDFYVKNYTEDDESAADFKSTDVIISIILKNENKAFKVEKYEHSYPHCWRTDKPVLYYPMDSWFIKTTAYKDRLVELNKTINWKPEATGTGRFGNWLENLVDWNLSRSRFWGTPLPIWRTEDGTEERCIGSIAELEKAIEESIAKGFMEKSPYEGKELDLHRPYVDDVILVSDKGEKMFRESDLIDVWFDSGSMPYAQWHYPFENEDIFKANYPADYIAEGVDQTRGWFFTLHAISVMLFDSVAFKNVIANGLVLDKNGNKMSKRLGNAVDPFKTLKEYGPDAVRWYMLSNANPWDNLKFNLDGVTEVQRRFFGTLQNTYNFFALYANLDAFVYDKSKIIPVEERAELDQWIVSKLQSLIAEVEESMNNYDATRATRAIMNYTVDQLSNWYVRLARKRFWRGDMNADKQAAYETLYESLLTLTQLMSSFAPFYSDWLYQNLTESGSDAKPSVHLTDWVAADSGLINKDLEESMELAQNISSLVHSLRKKEKMKVRQPLQRILIPILKEKTKAQIQHLDELIKSEVNIKDIEFIDDASGILVKNVKPNLPVLGKKLGPKMRFVVGAINKWGQAEIAEIEREGKISVDVDGEGLELLLEEVLISSEDIPGWSVASDQGVTVALDVTLSDELKQEGIARDLVNRIQNIRKDMGLEVQDKINVTLADDNDLVKNAVKSFGEYIQTEVQALKLELATQLDGATVLDMDDFELAVLVEKA</sequence>
<dbReference type="NCBIfam" id="TIGR00392">
    <property type="entry name" value="ileS"/>
    <property type="match status" value="1"/>
</dbReference>
<keyword evidence="12 15" id="KW-0030">Aminoacyl-tRNA synthetase</keyword>
<keyword evidence="5 15" id="KW-0963">Cytoplasm</keyword>
<evidence type="ECO:0000259" key="16">
    <source>
        <dbReference type="Pfam" id="PF00133"/>
    </source>
</evidence>
<dbReference type="SUPFAM" id="SSF52374">
    <property type="entry name" value="Nucleotidylyl transferase"/>
    <property type="match status" value="1"/>
</dbReference>
<evidence type="ECO:0000256" key="6">
    <source>
        <dbReference type="ARBA" id="ARBA00022598"/>
    </source>
</evidence>
<dbReference type="SUPFAM" id="SSF47323">
    <property type="entry name" value="Anticodon-binding domain of a subclass of class I aminoacyl-tRNA synthetases"/>
    <property type="match status" value="2"/>
</dbReference>
<dbReference type="PANTHER" id="PTHR42780:SF1">
    <property type="entry name" value="ISOLEUCINE--TRNA LIGASE, CYTOPLASMIC"/>
    <property type="match status" value="1"/>
</dbReference>
<evidence type="ECO:0000256" key="9">
    <source>
        <dbReference type="ARBA" id="ARBA00022833"/>
    </source>
</evidence>
<dbReference type="AlphaFoldDB" id="A0A2W7RHJ5"/>
<comment type="catalytic activity">
    <reaction evidence="14 15">
        <text>tRNA(Ile) + L-isoleucine + ATP = L-isoleucyl-tRNA(Ile) + AMP + diphosphate</text>
        <dbReference type="Rhea" id="RHEA:11060"/>
        <dbReference type="Rhea" id="RHEA-COMP:9666"/>
        <dbReference type="Rhea" id="RHEA-COMP:9695"/>
        <dbReference type="ChEBI" id="CHEBI:30616"/>
        <dbReference type="ChEBI" id="CHEBI:33019"/>
        <dbReference type="ChEBI" id="CHEBI:58045"/>
        <dbReference type="ChEBI" id="CHEBI:78442"/>
        <dbReference type="ChEBI" id="CHEBI:78528"/>
        <dbReference type="ChEBI" id="CHEBI:456215"/>
        <dbReference type="EC" id="6.1.1.5"/>
    </reaction>
</comment>